<feature type="compositionally biased region" description="Pro residues" evidence="1">
    <location>
        <begin position="104"/>
        <end position="115"/>
    </location>
</feature>
<feature type="compositionally biased region" description="Gly residues" evidence="1">
    <location>
        <begin position="305"/>
        <end position="336"/>
    </location>
</feature>
<keyword evidence="3" id="KW-1185">Reference proteome</keyword>
<evidence type="ECO:0000256" key="1">
    <source>
        <dbReference type="SAM" id="MobiDB-lite"/>
    </source>
</evidence>
<feature type="compositionally biased region" description="Low complexity" evidence="1">
    <location>
        <begin position="48"/>
        <end position="75"/>
    </location>
</feature>
<feature type="compositionally biased region" description="Low complexity" evidence="1">
    <location>
        <begin position="135"/>
        <end position="147"/>
    </location>
</feature>
<feature type="region of interest" description="Disordered" evidence="1">
    <location>
        <begin position="1"/>
        <end position="221"/>
    </location>
</feature>
<evidence type="ECO:0000313" key="3">
    <source>
        <dbReference type="Proteomes" id="UP001141327"/>
    </source>
</evidence>
<sequence length="612" mass="60618">MAIPQSPLPSDSEESGPETTLLRASGPIPTPSTHATARAAARHRVTPRLGGLSTRLSTSSTETETSVGTRGRTSTPATAGQPMRQSKTPSTVSASGGVASSLQAPPPSLASPPPSRGITDGPAQGTPDGSPESVPAAPTAGAARPPGLKLPPARRESSHHFSGTLEQLPQAPETSRVTTRIDYLTRVRAGPETARPALSSSSSPGGATSTTKYPATSRMGRTVARVPVRLTPLALALPDSVSVPPPAILPYSPNRPLHDRGAHRSPGPASPGLDVPPPHPNMNGVDDGLTPRTARLRSASPRGGAAEGSGGPSGDGGGEPGGGGGGPDGPDGGGLLVTGRPRSGSPGGTPSRAGPETASAGGSPPPAPSAGAAVGMAPTSTAADGRDADPGGGGAGQTGPREGASEALGRSASRLELLIPPPHGGTPGAPAPPPVSPHSPGLGLPGGPAAGCRELGPEESAALMMAELMLFEGRRLVRIRERREELALAHRRLLLQLANAPACLPNARVIVIAPPLLAAAHADRLLGMGWLPVGPVGTPPHPSGPLAAPTTPLQGWVGLPQAAPALAIRPPVTSLPRGASQAGRAPRTRPAASVSPALALALAGRAATRPAG</sequence>
<reference evidence="2" key="1">
    <citation type="journal article" date="2022" name="bioRxiv">
        <title>Genomics of Preaxostyla Flagellates Illuminates Evolutionary Transitions and the Path Towards Mitochondrial Loss.</title>
        <authorList>
            <person name="Novak L.V.F."/>
            <person name="Treitli S.C."/>
            <person name="Pyrih J."/>
            <person name="Halakuc P."/>
            <person name="Pipaliya S.V."/>
            <person name="Vacek V."/>
            <person name="Brzon O."/>
            <person name="Soukal P."/>
            <person name="Eme L."/>
            <person name="Dacks J.B."/>
            <person name="Karnkowska A."/>
            <person name="Elias M."/>
            <person name="Hampl V."/>
        </authorList>
    </citation>
    <scope>NUCLEOTIDE SEQUENCE</scope>
    <source>
        <strain evidence="2">RCP-MX</strain>
    </source>
</reference>
<feature type="region of interest" description="Disordered" evidence="1">
    <location>
        <begin position="571"/>
        <end position="594"/>
    </location>
</feature>
<name>A0ABQ8USC2_9EUKA</name>
<protein>
    <submittedName>
        <fullName evidence="2">Uncharacterized protein</fullName>
    </submittedName>
</protein>
<feature type="compositionally biased region" description="Low complexity" evidence="1">
    <location>
        <begin position="369"/>
        <end position="383"/>
    </location>
</feature>
<dbReference type="Proteomes" id="UP001141327">
    <property type="component" value="Unassembled WGS sequence"/>
</dbReference>
<evidence type="ECO:0000313" key="2">
    <source>
        <dbReference type="EMBL" id="KAJ4460249.1"/>
    </source>
</evidence>
<comment type="caution">
    <text evidence="2">The sequence shown here is derived from an EMBL/GenBank/DDBJ whole genome shotgun (WGS) entry which is preliminary data.</text>
</comment>
<feature type="compositionally biased region" description="Low complexity" evidence="1">
    <location>
        <begin position="196"/>
        <end position="210"/>
    </location>
</feature>
<proteinExistence type="predicted"/>
<dbReference type="EMBL" id="JAPMOS010000014">
    <property type="protein sequence ID" value="KAJ4460249.1"/>
    <property type="molecule type" value="Genomic_DNA"/>
</dbReference>
<feature type="compositionally biased region" description="Low complexity" evidence="1">
    <location>
        <begin position="92"/>
        <end position="103"/>
    </location>
</feature>
<gene>
    <name evidence="2" type="ORF">PAPYR_3644</name>
</gene>
<feature type="region of interest" description="Disordered" evidence="1">
    <location>
        <begin position="237"/>
        <end position="453"/>
    </location>
</feature>
<feature type="compositionally biased region" description="Pro residues" evidence="1">
    <location>
        <begin position="419"/>
        <end position="437"/>
    </location>
</feature>
<feature type="compositionally biased region" description="Low complexity" evidence="1">
    <location>
        <begin position="338"/>
        <end position="362"/>
    </location>
</feature>
<accession>A0ABQ8USC2</accession>
<feature type="compositionally biased region" description="Polar residues" evidence="1">
    <location>
        <begin position="160"/>
        <end position="178"/>
    </location>
</feature>
<organism evidence="2 3">
    <name type="scientific">Paratrimastix pyriformis</name>
    <dbReference type="NCBI Taxonomy" id="342808"/>
    <lineage>
        <taxon>Eukaryota</taxon>
        <taxon>Metamonada</taxon>
        <taxon>Preaxostyla</taxon>
        <taxon>Paratrimastigidae</taxon>
        <taxon>Paratrimastix</taxon>
    </lineage>
</organism>